<sequence length="492" mass="51643">MSTALSAAADGHRPPAPRRAVSNSTAQLATFAFRAAAGVGVIVLLARSGGPSALGIVQFALTLTGLLPFYYGVPTLLAREVARRPEEGRRWVETGTLLALLLGTLFTVLLPLGALAVGASRDMVLALGVASLGMVLDGVARVQFAAFWAWERLELETLVTAVQETAYVVATAVVLGLGGGPLEALMAFTASRALGACGGWLLVGHHLGGLPVPRAGRPLWPTVRQCTPFALGDTLTLTYARFDTVLLGLWKGPAAVGLYQAATNLVLYFNVVPRSINRALFPRMGRAWPARPEEFRWMRDVSLRLVALIGVPVTVASLLLAPRTIDFLYGPGFAPAVLTYQLLVLIIPVRMVGHTLSLSLAATDRQTARTVAVTVAAVANVALNCWLIPRWSYLGAAVATVVCEVGLLVAYAVLLRRAAGRSELLRANGWPLLAGVPMGAAILLTAGQHVLVSAAVGAASYAAVIAALAMASVPRDRRTPGRALTALVSPAR</sequence>
<reference evidence="7 8" key="1">
    <citation type="submission" date="2016-10" db="EMBL/GenBank/DDBJ databases">
        <authorList>
            <person name="de Groot N.N."/>
        </authorList>
    </citation>
    <scope>NUCLEOTIDE SEQUENCE [LARGE SCALE GENOMIC DNA]</scope>
    <source>
        <strain evidence="7 8">DSM 45317</strain>
    </source>
</reference>
<evidence type="ECO:0000313" key="7">
    <source>
        <dbReference type="EMBL" id="SFL25673.1"/>
    </source>
</evidence>
<dbReference type="EMBL" id="FOSW01000008">
    <property type="protein sequence ID" value="SFL25673.1"/>
    <property type="molecule type" value="Genomic_DNA"/>
</dbReference>
<dbReference type="Proteomes" id="UP000199152">
    <property type="component" value="Unassembled WGS sequence"/>
</dbReference>
<dbReference type="AlphaFoldDB" id="A0A1I4G7X4"/>
<keyword evidence="8" id="KW-1185">Reference proteome</keyword>
<dbReference type="PANTHER" id="PTHR30250">
    <property type="entry name" value="PST FAMILY PREDICTED COLANIC ACID TRANSPORTER"/>
    <property type="match status" value="1"/>
</dbReference>
<feature type="transmembrane region" description="Helical" evidence="6">
    <location>
        <begin position="91"/>
        <end position="117"/>
    </location>
</feature>
<evidence type="ECO:0000256" key="5">
    <source>
        <dbReference type="ARBA" id="ARBA00023136"/>
    </source>
</evidence>
<dbReference type="InParanoid" id="A0A1I4G7X4"/>
<feature type="transmembrane region" description="Helical" evidence="6">
    <location>
        <begin position="427"/>
        <end position="444"/>
    </location>
</feature>
<protein>
    <submittedName>
        <fullName evidence="7">Membrane protein involved in the export of O-antigen and teichoic acid</fullName>
    </submittedName>
</protein>
<dbReference type="CDD" id="cd13128">
    <property type="entry name" value="MATE_Wzx_like"/>
    <property type="match status" value="1"/>
</dbReference>
<dbReference type="STRING" id="504800.SAMN04488085_108177"/>
<keyword evidence="4 6" id="KW-1133">Transmembrane helix</keyword>
<dbReference type="InterPro" id="IPR050833">
    <property type="entry name" value="Poly_Biosynth_Transport"/>
</dbReference>
<dbReference type="InterPro" id="IPR002797">
    <property type="entry name" value="Polysacc_synth"/>
</dbReference>
<evidence type="ECO:0000256" key="1">
    <source>
        <dbReference type="ARBA" id="ARBA00004651"/>
    </source>
</evidence>
<dbReference type="Pfam" id="PF01943">
    <property type="entry name" value="Polysacc_synt"/>
    <property type="match status" value="1"/>
</dbReference>
<keyword evidence="2" id="KW-1003">Cell membrane</keyword>
<feature type="transmembrane region" description="Helical" evidence="6">
    <location>
        <begin position="166"/>
        <end position="185"/>
    </location>
</feature>
<feature type="transmembrane region" description="Helical" evidence="6">
    <location>
        <begin position="26"/>
        <end position="46"/>
    </location>
</feature>
<feature type="transmembrane region" description="Helical" evidence="6">
    <location>
        <begin position="450"/>
        <end position="473"/>
    </location>
</feature>
<feature type="transmembrane region" description="Helical" evidence="6">
    <location>
        <begin position="124"/>
        <end position="146"/>
    </location>
</feature>
<proteinExistence type="predicted"/>
<evidence type="ECO:0000256" key="3">
    <source>
        <dbReference type="ARBA" id="ARBA00022692"/>
    </source>
</evidence>
<feature type="transmembrane region" description="Helical" evidence="6">
    <location>
        <begin position="370"/>
        <end position="389"/>
    </location>
</feature>
<feature type="transmembrane region" description="Helical" evidence="6">
    <location>
        <begin position="53"/>
        <end position="71"/>
    </location>
</feature>
<feature type="transmembrane region" description="Helical" evidence="6">
    <location>
        <begin position="395"/>
        <end position="415"/>
    </location>
</feature>
<comment type="subcellular location">
    <subcellularLocation>
        <location evidence="1">Cell membrane</location>
        <topology evidence="1">Multi-pass membrane protein</topology>
    </subcellularLocation>
</comment>
<name>A0A1I4G7X4_9ACTN</name>
<evidence type="ECO:0000256" key="6">
    <source>
        <dbReference type="SAM" id="Phobius"/>
    </source>
</evidence>
<organism evidence="7 8">
    <name type="scientific">Geodermatophilus ruber</name>
    <dbReference type="NCBI Taxonomy" id="504800"/>
    <lineage>
        <taxon>Bacteria</taxon>
        <taxon>Bacillati</taxon>
        <taxon>Actinomycetota</taxon>
        <taxon>Actinomycetes</taxon>
        <taxon>Geodermatophilales</taxon>
        <taxon>Geodermatophilaceae</taxon>
        <taxon>Geodermatophilus</taxon>
    </lineage>
</organism>
<gene>
    <name evidence="7" type="ORF">SAMN04488085_108177</name>
</gene>
<feature type="transmembrane region" description="Helical" evidence="6">
    <location>
        <begin position="327"/>
        <end position="349"/>
    </location>
</feature>
<dbReference type="PANTHER" id="PTHR30250:SF11">
    <property type="entry name" value="O-ANTIGEN TRANSPORTER-RELATED"/>
    <property type="match status" value="1"/>
</dbReference>
<evidence type="ECO:0000313" key="8">
    <source>
        <dbReference type="Proteomes" id="UP000199152"/>
    </source>
</evidence>
<dbReference type="RefSeq" id="WP_091325804.1">
    <property type="nucleotide sequence ID" value="NZ_FOSW01000008.1"/>
</dbReference>
<dbReference type="GO" id="GO:0005886">
    <property type="term" value="C:plasma membrane"/>
    <property type="evidence" value="ECO:0007669"/>
    <property type="project" value="UniProtKB-SubCell"/>
</dbReference>
<feature type="transmembrane region" description="Helical" evidence="6">
    <location>
        <begin position="301"/>
        <end position="321"/>
    </location>
</feature>
<accession>A0A1I4G7X4</accession>
<dbReference type="OrthoDB" id="103403at2"/>
<evidence type="ECO:0000256" key="4">
    <source>
        <dbReference type="ARBA" id="ARBA00022989"/>
    </source>
</evidence>
<keyword evidence="5 6" id="KW-0472">Membrane</keyword>
<evidence type="ECO:0000256" key="2">
    <source>
        <dbReference type="ARBA" id="ARBA00022475"/>
    </source>
</evidence>
<keyword evidence="3 6" id="KW-0812">Transmembrane</keyword>